<dbReference type="EMBL" id="MT774389">
    <property type="protein sequence ID" value="QOR59348.1"/>
    <property type="molecule type" value="Genomic_DNA"/>
</dbReference>
<keyword evidence="3" id="KW-1185">Reference proteome</keyword>
<dbReference type="RefSeq" id="YP_010111506.1">
    <property type="nucleotide sequence ID" value="NC_055882.1"/>
</dbReference>
<feature type="transmembrane region" description="Helical" evidence="1">
    <location>
        <begin position="56"/>
        <end position="79"/>
    </location>
</feature>
<dbReference type="Proteomes" id="UP000593686">
    <property type="component" value="Genome"/>
</dbReference>
<name>A0A7M1RYA7_9CAUD</name>
<accession>A0A7M1RYA7</accession>
<evidence type="ECO:0000256" key="1">
    <source>
        <dbReference type="SAM" id="Phobius"/>
    </source>
</evidence>
<dbReference type="KEGG" id="vg:65129910"/>
<evidence type="ECO:0000313" key="3">
    <source>
        <dbReference type="Proteomes" id="UP000593686"/>
    </source>
</evidence>
<reference evidence="2 3" key="1">
    <citation type="submission" date="2020-07" db="EMBL/GenBank/DDBJ databases">
        <title>Taxonomic proposal: Crassvirales, a new order of highly abundant and diverse bacterial viruses.</title>
        <authorList>
            <person name="Shkoporov A.N."/>
            <person name="Stockdale S.R."/>
            <person name="Guerin E."/>
            <person name="Ross R.P."/>
            <person name="Hill C."/>
        </authorList>
    </citation>
    <scope>NUCLEOTIDE SEQUENCE [LARGE SCALE GENOMIC DNA]</scope>
</reference>
<proteinExistence type="predicted"/>
<sequence>MAANKNQMPIISEKGINKALEAFKSVYEKNKEKYVEENIKVEDVVNLTKGFSGKSALLATTVIISVIVAMPLREFMVFMDIAKSISRVRCLEAMKELLEDKAKGADNDIDN</sequence>
<organism evidence="2 3">
    <name type="scientific">uncultured phage cr116_1</name>
    <dbReference type="NCBI Taxonomy" id="2772073"/>
    <lineage>
        <taxon>Viruses</taxon>
        <taxon>Duplodnaviria</taxon>
        <taxon>Heunggongvirae</taxon>
        <taxon>Uroviricota</taxon>
        <taxon>Caudoviricetes</taxon>
        <taxon>Crassvirales</taxon>
        <taxon>Steigviridae</taxon>
        <taxon>Asinivirinae</taxon>
        <taxon>Pamirivirus</taxon>
        <taxon>Pamirivirus faecium</taxon>
    </lineage>
</organism>
<keyword evidence="1" id="KW-0812">Transmembrane</keyword>
<dbReference type="GeneID" id="65129910"/>
<keyword evidence="1" id="KW-0472">Membrane</keyword>
<evidence type="ECO:0000313" key="2">
    <source>
        <dbReference type="EMBL" id="QOR59348.1"/>
    </source>
</evidence>
<protein>
    <submittedName>
        <fullName evidence="2">Uncharacterized protein</fullName>
    </submittedName>
</protein>
<keyword evidence="1" id="KW-1133">Transmembrane helix</keyword>